<gene>
    <name evidence="2" type="ORF">BZL30_9352</name>
</gene>
<evidence type="ECO:0000313" key="2">
    <source>
        <dbReference type="EMBL" id="OOK63951.1"/>
    </source>
</evidence>
<dbReference type="AlphaFoldDB" id="A0A1V3WCF8"/>
<evidence type="ECO:0000256" key="1">
    <source>
        <dbReference type="SAM" id="MobiDB-lite"/>
    </source>
</evidence>
<name>A0A1V3WCF8_MYCKA</name>
<protein>
    <submittedName>
        <fullName evidence="2">Uncharacterized protein</fullName>
    </submittedName>
</protein>
<dbReference type="EMBL" id="MVBM01000014">
    <property type="protein sequence ID" value="OOK63951.1"/>
    <property type="molecule type" value="Genomic_DNA"/>
</dbReference>
<feature type="region of interest" description="Disordered" evidence="1">
    <location>
        <begin position="1"/>
        <end position="53"/>
    </location>
</feature>
<sequence length="87" mass="9670">MQVNRRRRAPIMATDSPTAGNSDRRSGRLSPITLDGSPSILSTNQPPKPSSVTRLRPATIHRWPNTIRDRPVMDSEIHCGYCGFAEL</sequence>
<evidence type="ECO:0000313" key="3">
    <source>
        <dbReference type="Proteomes" id="UP000189229"/>
    </source>
</evidence>
<comment type="caution">
    <text evidence="2">The sequence shown here is derived from an EMBL/GenBank/DDBJ whole genome shotgun (WGS) entry which is preliminary data.</text>
</comment>
<organism evidence="2 3">
    <name type="scientific">Mycobacterium kansasii</name>
    <dbReference type="NCBI Taxonomy" id="1768"/>
    <lineage>
        <taxon>Bacteria</taxon>
        <taxon>Bacillati</taxon>
        <taxon>Actinomycetota</taxon>
        <taxon>Actinomycetes</taxon>
        <taxon>Mycobacteriales</taxon>
        <taxon>Mycobacteriaceae</taxon>
        <taxon>Mycobacterium</taxon>
    </lineage>
</organism>
<accession>A0A1V3WCF8</accession>
<proteinExistence type="predicted"/>
<dbReference type="Proteomes" id="UP000189229">
    <property type="component" value="Unassembled WGS sequence"/>
</dbReference>
<feature type="compositionally biased region" description="Polar residues" evidence="1">
    <location>
        <begin position="39"/>
        <end position="53"/>
    </location>
</feature>
<reference evidence="2 3" key="1">
    <citation type="submission" date="2017-02" db="EMBL/GenBank/DDBJ databases">
        <title>Complete genome sequences of Mycobacterium kansasii strains isolated from rhesus macaques.</title>
        <authorList>
            <person name="Panda A."/>
            <person name="Nagaraj S."/>
            <person name="Zhao X."/>
            <person name="Tettelin H."/>
            <person name="Detolla L.J."/>
        </authorList>
    </citation>
    <scope>NUCLEOTIDE SEQUENCE [LARGE SCALE GENOMIC DNA]</scope>
    <source>
        <strain evidence="2 3">11-3813</strain>
    </source>
</reference>